<dbReference type="RefSeq" id="WP_165766325.1">
    <property type="nucleotide sequence ID" value="NZ_CBCSFI010000008.1"/>
</dbReference>
<organism evidence="1 2">
    <name type="scientific">Flavobacterium branchiophilum</name>
    <dbReference type="NCBI Taxonomy" id="55197"/>
    <lineage>
        <taxon>Bacteria</taxon>
        <taxon>Pseudomonadati</taxon>
        <taxon>Bacteroidota</taxon>
        <taxon>Flavobacteriia</taxon>
        <taxon>Flavobacteriales</taxon>
        <taxon>Flavobacteriaceae</taxon>
        <taxon>Flavobacterium</taxon>
    </lineage>
</organism>
<accession>A0A543G8C8</accession>
<proteinExistence type="predicted"/>
<reference evidence="1 2" key="1">
    <citation type="submission" date="2019-06" db="EMBL/GenBank/DDBJ databases">
        <title>Genomic Encyclopedia of Archaeal and Bacterial Type Strains, Phase II (KMG-II): from individual species to whole genera.</title>
        <authorList>
            <person name="Goeker M."/>
        </authorList>
    </citation>
    <scope>NUCLEOTIDE SEQUENCE [LARGE SCALE GENOMIC DNA]</scope>
    <source>
        <strain evidence="1 2">DSM 24789</strain>
    </source>
</reference>
<protein>
    <submittedName>
        <fullName evidence="1">Uncharacterized protein</fullName>
    </submittedName>
</protein>
<sequence>MAKLYTPKKVVAKEMKPPKKTIDFLLNYSKALEVVTAKGIQIEVIRN</sequence>
<evidence type="ECO:0000313" key="1">
    <source>
        <dbReference type="EMBL" id="TQM42337.1"/>
    </source>
</evidence>
<dbReference type="AlphaFoldDB" id="A0A543G8C8"/>
<gene>
    <name evidence="1" type="ORF">BC670_3389</name>
</gene>
<evidence type="ECO:0000313" key="2">
    <source>
        <dbReference type="Proteomes" id="UP000320773"/>
    </source>
</evidence>
<name>A0A543G8C8_9FLAO</name>
<dbReference type="EMBL" id="VFPJ01000001">
    <property type="protein sequence ID" value="TQM42337.1"/>
    <property type="molecule type" value="Genomic_DNA"/>
</dbReference>
<dbReference type="Proteomes" id="UP000320773">
    <property type="component" value="Unassembled WGS sequence"/>
</dbReference>
<comment type="caution">
    <text evidence="1">The sequence shown here is derived from an EMBL/GenBank/DDBJ whole genome shotgun (WGS) entry which is preliminary data.</text>
</comment>